<dbReference type="InterPro" id="IPR052156">
    <property type="entry name" value="BCAA_Transport_ATP-bd_LivF"/>
</dbReference>
<sequence>MPISEPEAAPAHGDQTRPPLLDVRGLRAGYRGVDILHGVDLTVGEGEIVCVVGPNGSGKSTIFKALYGLIDVREGTVLFDGEDITAYGPQQLLTAGIALVPQLPAIFPAMTVYENIELGMYLERDRAKIRRRIDEVFDLFPKLAARRTQQAGTLSGGERRALEIGRSLMLQPRLVLMDEPSVGLSPLLVREVFEQLRSLRDAAGLTFLMIEQNARSGLELSDRGYVIERGRVTYTGAGSELLADDEVRRTFLGVGKD</sequence>
<evidence type="ECO:0000259" key="6">
    <source>
        <dbReference type="PROSITE" id="PS50893"/>
    </source>
</evidence>
<evidence type="ECO:0000313" key="8">
    <source>
        <dbReference type="Proteomes" id="UP001597478"/>
    </source>
</evidence>
<proteinExistence type="inferred from homology"/>
<gene>
    <name evidence="7" type="ORF">ACFS2C_09630</name>
</gene>
<evidence type="ECO:0000256" key="5">
    <source>
        <dbReference type="ARBA" id="ARBA00022970"/>
    </source>
</evidence>
<dbReference type="PROSITE" id="PS50893">
    <property type="entry name" value="ABC_TRANSPORTER_2"/>
    <property type="match status" value="1"/>
</dbReference>
<dbReference type="Pfam" id="PF00005">
    <property type="entry name" value="ABC_tran"/>
    <property type="match status" value="1"/>
</dbReference>
<protein>
    <submittedName>
        <fullName evidence="7">ABC transporter ATP-binding protein</fullName>
    </submittedName>
</protein>
<dbReference type="InterPro" id="IPR017871">
    <property type="entry name" value="ABC_transporter-like_CS"/>
</dbReference>
<comment type="caution">
    <text evidence="7">The sequence shown here is derived from an EMBL/GenBank/DDBJ whole genome shotgun (WGS) entry which is preliminary data.</text>
</comment>
<feature type="domain" description="ABC transporter" evidence="6">
    <location>
        <begin position="21"/>
        <end position="254"/>
    </location>
</feature>
<keyword evidence="4 7" id="KW-0067">ATP-binding</keyword>
<dbReference type="RefSeq" id="WP_377390085.1">
    <property type="nucleotide sequence ID" value="NZ_JBHSAN010000020.1"/>
</dbReference>
<keyword evidence="2" id="KW-0813">Transport</keyword>
<dbReference type="InterPro" id="IPR027417">
    <property type="entry name" value="P-loop_NTPase"/>
</dbReference>
<dbReference type="InterPro" id="IPR003593">
    <property type="entry name" value="AAA+_ATPase"/>
</dbReference>
<dbReference type="Proteomes" id="UP001597478">
    <property type="component" value="Unassembled WGS sequence"/>
</dbReference>
<comment type="similarity">
    <text evidence="1">Belongs to the ABC transporter superfamily.</text>
</comment>
<keyword evidence="5" id="KW-0029">Amino-acid transport</keyword>
<dbReference type="PANTHER" id="PTHR43820:SF4">
    <property type="entry name" value="HIGH-AFFINITY BRANCHED-CHAIN AMINO ACID TRANSPORT ATP-BINDING PROTEIN LIVF"/>
    <property type="match status" value="1"/>
</dbReference>
<dbReference type="EMBL" id="JBHUOF010000011">
    <property type="protein sequence ID" value="MFD2799653.1"/>
    <property type="molecule type" value="Genomic_DNA"/>
</dbReference>
<keyword evidence="3" id="KW-0547">Nucleotide-binding</keyword>
<dbReference type="Gene3D" id="3.40.50.300">
    <property type="entry name" value="P-loop containing nucleotide triphosphate hydrolases"/>
    <property type="match status" value="1"/>
</dbReference>
<dbReference type="GO" id="GO:0005524">
    <property type="term" value="F:ATP binding"/>
    <property type="evidence" value="ECO:0007669"/>
    <property type="project" value="UniProtKB-KW"/>
</dbReference>
<name>A0ABW5W6X0_9PSEU</name>
<dbReference type="SMART" id="SM00382">
    <property type="entry name" value="AAA"/>
    <property type="match status" value="1"/>
</dbReference>
<evidence type="ECO:0000313" key="7">
    <source>
        <dbReference type="EMBL" id="MFD2799653.1"/>
    </source>
</evidence>
<dbReference type="PROSITE" id="PS00211">
    <property type="entry name" value="ABC_TRANSPORTER_1"/>
    <property type="match status" value="1"/>
</dbReference>
<evidence type="ECO:0000256" key="3">
    <source>
        <dbReference type="ARBA" id="ARBA00022741"/>
    </source>
</evidence>
<dbReference type="CDD" id="cd03224">
    <property type="entry name" value="ABC_TM1139_LivF_branched"/>
    <property type="match status" value="1"/>
</dbReference>
<organism evidence="7 8">
    <name type="scientific">Prauserella oleivorans</name>
    <dbReference type="NCBI Taxonomy" id="1478153"/>
    <lineage>
        <taxon>Bacteria</taxon>
        <taxon>Bacillati</taxon>
        <taxon>Actinomycetota</taxon>
        <taxon>Actinomycetes</taxon>
        <taxon>Pseudonocardiales</taxon>
        <taxon>Pseudonocardiaceae</taxon>
        <taxon>Prauserella</taxon>
    </lineage>
</organism>
<evidence type="ECO:0000256" key="4">
    <source>
        <dbReference type="ARBA" id="ARBA00022840"/>
    </source>
</evidence>
<accession>A0ABW5W6X0</accession>
<evidence type="ECO:0000256" key="1">
    <source>
        <dbReference type="ARBA" id="ARBA00005417"/>
    </source>
</evidence>
<reference evidence="8" key="1">
    <citation type="journal article" date="2019" name="Int. J. Syst. Evol. Microbiol.">
        <title>The Global Catalogue of Microorganisms (GCM) 10K type strain sequencing project: providing services to taxonomists for standard genome sequencing and annotation.</title>
        <authorList>
            <consortium name="The Broad Institute Genomics Platform"/>
            <consortium name="The Broad Institute Genome Sequencing Center for Infectious Disease"/>
            <person name="Wu L."/>
            <person name="Ma J."/>
        </authorList>
    </citation>
    <scope>NUCLEOTIDE SEQUENCE [LARGE SCALE GENOMIC DNA]</scope>
    <source>
        <strain evidence="8">IBRC-M 10906</strain>
    </source>
</reference>
<keyword evidence="8" id="KW-1185">Reference proteome</keyword>
<dbReference type="InterPro" id="IPR003439">
    <property type="entry name" value="ABC_transporter-like_ATP-bd"/>
</dbReference>
<evidence type="ECO:0000256" key="2">
    <source>
        <dbReference type="ARBA" id="ARBA00022448"/>
    </source>
</evidence>
<dbReference type="SUPFAM" id="SSF52540">
    <property type="entry name" value="P-loop containing nucleoside triphosphate hydrolases"/>
    <property type="match status" value="1"/>
</dbReference>
<dbReference type="PANTHER" id="PTHR43820">
    <property type="entry name" value="HIGH-AFFINITY BRANCHED-CHAIN AMINO ACID TRANSPORT ATP-BINDING PROTEIN LIVF"/>
    <property type="match status" value="1"/>
</dbReference>